<feature type="transmembrane region" description="Helical" evidence="1">
    <location>
        <begin position="203"/>
        <end position="222"/>
    </location>
</feature>
<dbReference type="Proteomes" id="UP000309872">
    <property type="component" value="Unassembled WGS sequence"/>
</dbReference>
<keyword evidence="1" id="KW-0472">Membrane</keyword>
<dbReference type="RefSeq" id="WP_136821971.1">
    <property type="nucleotide sequence ID" value="NZ_BMJX01000005.1"/>
</dbReference>
<feature type="transmembrane region" description="Helical" evidence="1">
    <location>
        <begin position="63"/>
        <end position="84"/>
    </location>
</feature>
<keyword evidence="1" id="KW-0812">Transmembrane</keyword>
<evidence type="ECO:0000313" key="2">
    <source>
        <dbReference type="EMBL" id="TJY63980.1"/>
    </source>
</evidence>
<evidence type="ECO:0000313" key="3">
    <source>
        <dbReference type="Proteomes" id="UP000309872"/>
    </source>
</evidence>
<feature type="transmembrane region" description="Helical" evidence="1">
    <location>
        <begin position="21"/>
        <end position="43"/>
    </location>
</feature>
<dbReference type="OrthoDB" id="1523880at2"/>
<keyword evidence="3" id="KW-1185">Reference proteome</keyword>
<sequence length="267" mass="30835">MNNIFNFNRFSLLIRREWINFGKIYLISLAVVAGVVLAFYGYYVYEQLHYGHGNWRGSLGFRPVIFVFLGLLFLTMTSSSYFSDLGQKPKAIIELLIPASTLEKFLASLVYTVFLTIGSFLLIFYVIDFAFLSYIRGFTKETTSYIAADGTAVVIDHLAYFFNQPLPDATKYFFVLPFLLNSIFLLGSIYFKNFHYIKTAVSVMIYIACWIGILVFIMQGATRNTIWVGDNFWREEMNVLRIIGAVGVLLTLFFWFLSYLRLKEKEA</sequence>
<dbReference type="AlphaFoldDB" id="A0A4U0GXR4"/>
<keyword evidence="1" id="KW-1133">Transmembrane helix</keyword>
<evidence type="ECO:0000256" key="1">
    <source>
        <dbReference type="SAM" id="Phobius"/>
    </source>
</evidence>
<protein>
    <submittedName>
        <fullName evidence="2">Uncharacterized protein</fullName>
    </submittedName>
</protein>
<feature type="transmembrane region" description="Helical" evidence="1">
    <location>
        <begin position="172"/>
        <end position="191"/>
    </location>
</feature>
<organism evidence="2 3">
    <name type="scientific">Sphingobacterium alkalisoli</name>
    <dbReference type="NCBI Taxonomy" id="1874115"/>
    <lineage>
        <taxon>Bacteria</taxon>
        <taxon>Pseudomonadati</taxon>
        <taxon>Bacteroidota</taxon>
        <taxon>Sphingobacteriia</taxon>
        <taxon>Sphingobacteriales</taxon>
        <taxon>Sphingobacteriaceae</taxon>
        <taxon>Sphingobacterium</taxon>
    </lineage>
</organism>
<accession>A0A4U0GXR4</accession>
<gene>
    <name evidence="2" type="ORF">FAZ19_17135</name>
</gene>
<proteinExistence type="predicted"/>
<feature type="transmembrane region" description="Helical" evidence="1">
    <location>
        <begin position="242"/>
        <end position="262"/>
    </location>
</feature>
<comment type="caution">
    <text evidence="2">The sequence shown here is derived from an EMBL/GenBank/DDBJ whole genome shotgun (WGS) entry which is preliminary data.</text>
</comment>
<reference evidence="2 3" key="1">
    <citation type="submission" date="2019-04" db="EMBL/GenBank/DDBJ databases">
        <title>Sphingobacterium olei sp. nov., isolated from oil-contaminated soil.</title>
        <authorList>
            <person name="Liu B."/>
        </authorList>
    </citation>
    <scope>NUCLEOTIDE SEQUENCE [LARGE SCALE GENOMIC DNA]</scope>
    <source>
        <strain evidence="2 3">Y3L14</strain>
    </source>
</reference>
<name>A0A4U0GXR4_9SPHI</name>
<dbReference type="EMBL" id="SUKA01000005">
    <property type="protein sequence ID" value="TJY63980.1"/>
    <property type="molecule type" value="Genomic_DNA"/>
</dbReference>
<feature type="transmembrane region" description="Helical" evidence="1">
    <location>
        <begin position="105"/>
        <end position="127"/>
    </location>
</feature>